<dbReference type="SUPFAM" id="SSF55729">
    <property type="entry name" value="Acyl-CoA N-acyltransferases (Nat)"/>
    <property type="match status" value="1"/>
</dbReference>
<dbReference type="AlphaFoldDB" id="H6BS47"/>
<dbReference type="VEuPathDB" id="FungiDB:HMPREF1120_02278"/>
<dbReference type="Pfam" id="PF13508">
    <property type="entry name" value="Acetyltransf_7"/>
    <property type="match status" value="1"/>
</dbReference>
<feature type="region of interest" description="Disordered" evidence="1">
    <location>
        <begin position="161"/>
        <end position="221"/>
    </location>
</feature>
<dbReference type="EMBL" id="JH226131">
    <property type="protein sequence ID" value="EHY54102.1"/>
    <property type="molecule type" value="Genomic_DNA"/>
</dbReference>
<feature type="compositionally biased region" description="Low complexity" evidence="1">
    <location>
        <begin position="667"/>
        <end position="677"/>
    </location>
</feature>
<feature type="compositionally biased region" description="Polar residues" evidence="1">
    <location>
        <begin position="164"/>
        <end position="176"/>
    </location>
</feature>
<evidence type="ECO:0000256" key="1">
    <source>
        <dbReference type="SAM" id="MobiDB-lite"/>
    </source>
</evidence>
<evidence type="ECO:0000313" key="3">
    <source>
        <dbReference type="EMBL" id="EHY54102.1"/>
    </source>
</evidence>
<proteinExistence type="predicted"/>
<evidence type="ECO:0000313" key="4">
    <source>
        <dbReference type="Proteomes" id="UP000007304"/>
    </source>
</evidence>
<feature type="compositionally biased region" description="Polar residues" evidence="1">
    <location>
        <begin position="84"/>
        <end position="121"/>
    </location>
</feature>
<dbReference type="OrthoDB" id="2129362at2759"/>
<feature type="region of interest" description="Disordered" evidence="1">
    <location>
        <begin position="386"/>
        <end position="476"/>
    </location>
</feature>
<keyword evidence="4" id="KW-1185">Reference proteome</keyword>
<feature type="domain" description="N-acetyltransferase" evidence="2">
    <location>
        <begin position="727"/>
        <end position="890"/>
    </location>
</feature>
<gene>
    <name evidence="3" type="ORF">HMPREF1120_02278</name>
</gene>
<sequence length="995" mass="110156">MDQSPIGCQPSSPGTSSLSGKWSSHGCDISMPRGNSKSEAQESSSAAGMMVFDPKAYGDPTAKSKSNTPSKGRQPAIQPVDTEVPSTNHVNETTNPVPSETPVTSQDPVISQAKTLQTSSTDGDRSAGAAMPAAFTPPVFNPYAYGHPGAIRSVQGWVPGKKSALSQSPAQPSINPVNEIKTLPDTRNNVTEALAVNEDLPADKSNHHVAAPKNDSSASSENKLKVITGQEAQGTAIKTTEKLPNGLPYKPRQVVLKEKMEAADHASSASQPGTARANGGASGRKGTKEEKPKPPPATYETLKLAGETPEQVIARLQKAGTREIGLRIRRKADANNTTTALAMLDYLRKPLPSAEDQQDEPLPLELDPMAAALPVKQGRLLKQVGTLSTTPEKASQHQDGRRVSGQASHQISADDGWGTPNVAGNHTAAPVTPPNAKTRWATSKELKAPITKPDSNGEGSEEEESEGDSTRPMGFGRLIRSTKPEVAEYDLRGWDGNFHPPPLDWEDRPRFYNNNAEYIEHFDNWLGQTAIFTLQQLSAARQKATPQESPDLDIAILPTESVCNLNNHSDGIGFVPRDYVLNPYDKSHFPKRLPGEALIDLTIPADFQARTQLDLQDNQNQEARVETAQMFIDKRMAYLERSNKRAEEERLQAIQQQEEEAAEAEQAKQAEAVADGPVPEPEPEPSEPVKPITPLKANIYLRPAVASDFPGMTKIYNWHITNGIRPPELREITTQDMAGRHELCTSNRLPVIVAVERTRKNARKKPLRRRMNNSNQPVQNVAVKDENVVGWAAATDWGAPDYVETITAELEIYVAAEFRQQGIGRCLMDAILYATDRGYNPQRGYDFQVAPEIQHVYTGGGYRDLHKIIFQVRSYNKPVSPEEEYRHNRNIMLSARRGWEWENRNGRDEWEDHKLPAVPPPPNPEDFCKEAKLNDREDDYSVWLKEWLESYGFEEEALLKKIGTRNRRYVDVRYLTRETCFDPLDGKIQDFSRGF</sequence>
<feature type="compositionally biased region" description="Low complexity" evidence="1">
    <location>
        <begin position="37"/>
        <end position="47"/>
    </location>
</feature>
<dbReference type="OMA" id="ERTIFAN"/>
<protein>
    <recommendedName>
        <fullName evidence="2">N-acetyltransferase domain-containing protein</fullName>
    </recommendedName>
</protein>
<dbReference type="CDD" id="cd04301">
    <property type="entry name" value="NAT_SF"/>
    <property type="match status" value="1"/>
</dbReference>
<name>H6BS47_EXODN</name>
<dbReference type="GO" id="GO:0016747">
    <property type="term" value="F:acyltransferase activity, transferring groups other than amino-acyl groups"/>
    <property type="evidence" value="ECO:0007669"/>
    <property type="project" value="InterPro"/>
</dbReference>
<dbReference type="Gene3D" id="3.40.630.30">
    <property type="match status" value="1"/>
</dbReference>
<feature type="region of interest" description="Disordered" evidence="1">
    <location>
        <begin position="649"/>
        <end position="691"/>
    </location>
</feature>
<dbReference type="Proteomes" id="UP000007304">
    <property type="component" value="Unassembled WGS sequence"/>
</dbReference>
<dbReference type="RefSeq" id="XP_009154563.1">
    <property type="nucleotide sequence ID" value="XM_009156315.1"/>
</dbReference>
<feature type="region of interest" description="Disordered" evidence="1">
    <location>
        <begin position="260"/>
        <end position="300"/>
    </location>
</feature>
<reference evidence="3" key="1">
    <citation type="submission" date="2011-07" db="EMBL/GenBank/DDBJ databases">
        <title>The Genome Sequence of Exophiala (Wangiella) dermatitidis NIH/UT8656.</title>
        <authorList>
            <consortium name="The Broad Institute Genome Sequencing Platform"/>
            <person name="Cuomo C."/>
            <person name="Wang Z."/>
            <person name="Hunicke-Smith S."/>
            <person name="Szanislo P.J."/>
            <person name="Earl A."/>
            <person name="Young S.K."/>
            <person name="Zeng Q."/>
            <person name="Gargeya S."/>
            <person name="Fitzgerald M."/>
            <person name="Haas B."/>
            <person name="Abouelleil A."/>
            <person name="Alvarado L."/>
            <person name="Arachchi H.M."/>
            <person name="Berlin A."/>
            <person name="Brown A."/>
            <person name="Chapman S.B."/>
            <person name="Chen Z."/>
            <person name="Dunbar C."/>
            <person name="Freedman E."/>
            <person name="Gearin G."/>
            <person name="Gellesch M."/>
            <person name="Goldberg J."/>
            <person name="Griggs A."/>
            <person name="Gujja S."/>
            <person name="Heiman D."/>
            <person name="Howarth C."/>
            <person name="Larson L."/>
            <person name="Lui A."/>
            <person name="MacDonald P.J.P."/>
            <person name="Montmayeur A."/>
            <person name="Murphy C."/>
            <person name="Neiman D."/>
            <person name="Pearson M."/>
            <person name="Priest M."/>
            <person name="Roberts A."/>
            <person name="Saif S."/>
            <person name="Shea T."/>
            <person name="Shenoy N."/>
            <person name="Sisk P."/>
            <person name="Stolte C."/>
            <person name="Sykes S."/>
            <person name="Wortman J."/>
            <person name="Nusbaum C."/>
            <person name="Birren B."/>
        </authorList>
    </citation>
    <scope>NUCLEOTIDE SEQUENCE</scope>
    <source>
        <strain evidence="3">NIH/UT8656</strain>
    </source>
</reference>
<feature type="region of interest" description="Disordered" evidence="1">
    <location>
        <begin position="1"/>
        <end position="130"/>
    </location>
</feature>
<evidence type="ECO:0000259" key="2">
    <source>
        <dbReference type="PROSITE" id="PS51186"/>
    </source>
</evidence>
<dbReference type="InterPro" id="IPR016181">
    <property type="entry name" value="Acyl_CoA_acyltransferase"/>
</dbReference>
<dbReference type="PROSITE" id="PS51186">
    <property type="entry name" value="GNAT"/>
    <property type="match status" value="1"/>
</dbReference>
<dbReference type="HOGENOM" id="CLU_012165_0_0_1"/>
<dbReference type="InParanoid" id="H6BS47"/>
<feature type="compositionally biased region" description="Polar residues" evidence="1">
    <location>
        <begin position="9"/>
        <end position="22"/>
    </location>
</feature>
<dbReference type="InterPro" id="IPR000182">
    <property type="entry name" value="GNAT_dom"/>
</dbReference>
<dbReference type="eggNOG" id="ENOG502SV8I">
    <property type="taxonomic scope" value="Eukaryota"/>
</dbReference>
<organism evidence="3 4">
    <name type="scientific">Exophiala dermatitidis (strain ATCC 34100 / CBS 525.76 / NIH/UT8656)</name>
    <name type="common">Black yeast</name>
    <name type="synonym">Wangiella dermatitidis</name>
    <dbReference type="NCBI Taxonomy" id="858893"/>
    <lineage>
        <taxon>Eukaryota</taxon>
        <taxon>Fungi</taxon>
        <taxon>Dikarya</taxon>
        <taxon>Ascomycota</taxon>
        <taxon>Pezizomycotina</taxon>
        <taxon>Eurotiomycetes</taxon>
        <taxon>Chaetothyriomycetidae</taxon>
        <taxon>Chaetothyriales</taxon>
        <taxon>Herpotrichiellaceae</taxon>
        <taxon>Exophiala</taxon>
    </lineage>
</organism>
<dbReference type="GeneID" id="20306917"/>
<accession>H6BS47</accession>